<dbReference type="AlphaFoldDB" id="A0A4Y2II28"/>
<evidence type="ECO:0008006" key="4">
    <source>
        <dbReference type="Google" id="ProtNLM"/>
    </source>
</evidence>
<evidence type="ECO:0000313" key="3">
    <source>
        <dbReference type="Proteomes" id="UP000499080"/>
    </source>
</evidence>
<sequence>MFLRLKNFILCSVFIIASEASNVCVGLQRSPPGGWLALARREKSPLVDIYLRKLPSVFVYRPSNPMGSADQKHREKFEEVRKSEFSHKSDFHVLYGEKKE</sequence>
<dbReference type="EMBL" id="BGPR01002637">
    <property type="protein sequence ID" value="GBM76636.1"/>
    <property type="molecule type" value="Genomic_DNA"/>
</dbReference>
<gene>
    <name evidence="2" type="ORF">AVEN_234855_1</name>
</gene>
<reference evidence="2 3" key="1">
    <citation type="journal article" date="2019" name="Sci. Rep.">
        <title>Orb-weaving spider Araneus ventricosus genome elucidates the spidroin gene catalogue.</title>
        <authorList>
            <person name="Kono N."/>
            <person name="Nakamura H."/>
            <person name="Ohtoshi R."/>
            <person name="Moran D.A.P."/>
            <person name="Shinohara A."/>
            <person name="Yoshida Y."/>
            <person name="Fujiwara M."/>
            <person name="Mori M."/>
            <person name="Tomita M."/>
            <person name="Arakawa K."/>
        </authorList>
    </citation>
    <scope>NUCLEOTIDE SEQUENCE [LARGE SCALE GENOMIC DNA]</scope>
</reference>
<name>A0A4Y2II28_ARAVE</name>
<proteinExistence type="predicted"/>
<evidence type="ECO:0000256" key="1">
    <source>
        <dbReference type="SAM" id="SignalP"/>
    </source>
</evidence>
<feature type="signal peptide" evidence="1">
    <location>
        <begin position="1"/>
        <end position="20"/>
    </location>
</feature>
<keyword evidence="3" id="KW-1185">Reference proteome</keyword>
<dbReference type="Proteomes" id="UP000499080">
    <property type="component" value="Unassembled WGS sequence"/>
</dbReference>
<accession>A0A4Y2II28</accession>
<organism evidence="2 3">
    <name type="scientific">Araneus ventricosus</name>
    <name type="common">Orbweaver spider</name>
    <name type="synonym">Epeira ventricosa</name>
    <dbReference type="NCBI Taxonomy" id="182803"/>
    <lineage>
        <taxon>Eukaryota</taxon>
        <taxon>Metazoa</taxon>
        <taxon>Ecdysozoa</taxon>
        <taxon>Arthropoda</taxon>
        <taxon>Chelicerata</taxon>
        <taxon>Arachnida</taxon>
        <taxon>Araneae</taxon>
        <taxon>Araneomorphae</taxon>
        <taxon>Entelegynae</taxon>
        <taxon>Araneoidea</taxon>
        <taxon>Araneidae</taxon>
        <taxon>Araneus</taxon>
    </lineage>
</organism>
<comment type="caution">
    <text evidence="2">The sequence shown here is derived from an EMBL/GenBank/DDBJ whole genome shotgun (WGS) entry which is preliminary data.</text>
</comment>
<evidence type="ECO:0000313" key="2">
    <source>
        <dbReference type="EMBL" id="GBM76636.1"/>
    </source>
</evidence>
<protein>
    <recommendedName>
        <fullName evidence="4">Secreted protein</fullName>
    </recommendedName>
</protein>
<keyword evidence="1" id="KW-0732">Signal</keyword>
<feature type="chain" id="PRO_5021196947" description="Secreted protein" evidence="1">
    <location>
        <begin position="21"/>
        <end position="100"/>
    </location>
</feature>